<evidence type="ECO:0000313" key="1">
    <source>
        <dbReference type="EMBL" id="CAF1333388.1"/>
    </source>
</evidence>
<reference evidence="2" key="1">
    <citation type="submission" date="2021-02" db="EMBL/GenBank/DDBJ databases">
        <authorList>
            <person name="Nowell W R."/>
        </authorList>
    </citation>
    <scope>NUCLEOTIDE SEQUENCE</scope>
</reference>
<dbReference type="Proteomes" id="UP000663874">
    <property type="component" value="Unassembled WGS sequence"/>
</dbReference>
<dbReference type="AlphaFoldDB" id="A0A818SDB0"/>
<comment type="caution">
    <text evidence="2">The sequence shown here is derived from an EMBL/GenBank/DDBJ whole genome shotgun (WGS) entry which is preliminary data.</text>
</comment>
<organism evidence="2 3">
    <name type="scientific">Rotaria sordida</name>
    <dbReference type="NCBI Taxonomy" id="392033"/>
    <lineage>
        <taxon>Eukaryota</taxon>
        <taxon>Metazoa</taxon>
        <taxon>Spiralia</taxon>
        <taxon>Gnathifera</taxon>
        <taxon>Rotifera</taxon>
        <taxon>Eurotatoria</taxon>
        <taxon>Bdelloidea</taxon>
        <taxon>Philodinida</taxon>
        <taxon>Philodinidae</taxon>
        <taxon>Rotaria</taxon>
    </lineage>
</organism>
<sequence length="402" mass="45937">MNQAKFSNNYIEVASILATTYSTIMKGVAHGKTILNILTETDNFLDNNINKLEEKAKQCSQVTKSNQANISDDAVNDFIDKITDEWTKKIESNIDTDVQINIIESLLCEGAQALVRKIGKSIKTYHQSRKENHLLKKFQRTKAKYEKDKENIMMNYENEADRKKFLDEIKNRYNQNLLVIITKTKNPNLVASIIEEGGPIDMTCIYALVNVFGKPIRINNVDGTTFPNLICSQNVNLNHTQDDNYLSIDVILEDGITAFGHFLPSRTVDVHENGRSFRIICLSKRNKQESEHLLPQTLVDELCQVIYALQTIAAQFPDRLMELGLSQAKLNKLRTSAEDMLSILVSHSAHHDQENNWTSFYNSNSKKWEEARQLIKAYRTLRSVRRMHCFLSMKVGSSVVSN</sequence>
<evidence type="ECO:0000313" key="2">
    <source>
        <dbReference type="EMBL" id="CAF3669637.1"/>
    </source>
</evidence>
<proteinExistence type="predicted"/>
<evidence type="ECO:0000313" key="3">
    <source>
        <dbReference type="Proteomes" id="UP000663874"/>
    </source>
</evidence>
<dbReference type="EMBL" id="CAJOBE010000643">
    <property type="protein sequence ID" value="CAF3669637.1"/>
    <property type="molecule type" value="Genomic_DNA"/>
</dbReference>
<protein>
    <submittedName>
        <fullName evidence="2">Uncharacterized protein</fullName>
    </submittedName>
</protein>
<gene>
    <name evidence="2" type="ORF">FNK824_LOCUS7107</name>
    <name evidence="1" type="ORF">SEV965_LOCUS27949</name>
</gene>
<name>A0A818SDB0_9BILA</name>
<dbReference type="Proteomes" id="UP000663889">
    <property type="component" value="Unassembled WGS sequence"/>
</dbReference>
<accession>A0A818SDB0</accession>
<dbReference type="EMBL" id="CAJNOU010002585">
    <property type="protein sequence ID" value="CAF1333388.1"/>
    <property type="molecule type" value="Genomic_DNA"/>
</dbReference>